<protein>
    <submittedName>
        <fullName evidence="1">DUF2313 domain-containing protein</fullName>
    </submittedName>
</protein>
<dbReference type="Proteomes" id="UP000263486">
    <property type="component" value="Unassembled WGS sequence"/>
</dbReference>
<proteinExistence type="predicted"/>
<evidence type="ECO:0000313" key="2">
    <source>
        <dbReference type="Proteomes" id="UP000263486"/>
    </source>
</evidence>
<reference evidence="1 2" key="1">
    <citation type="submission" date="2018-08" db="EMBL/GenBank/DDBJ databases">
        <title>Draft genome sequence of Psychrilyobacter sp. strain SD5 isolated from Black Sea water.</title>
        <authorList>
            <person name="Yadav S."/>
            <person name="Villanueva L."/>
            <person name="Damste J.S.S."/>
        </authorList>
    </citation>
    <scope>NUCLEOTIDE SEQUENCE [LARGE SCALE GENOMIC DNA]</scope>
    <source>
        <strain evidence="1 2">SD5</strain>
    </source>
</reference>
<accession>A0ABX9KIN2</accession>
<evidence type="ECO:0000313" key="1">
    <source>
        <dbReference type="EMBL" id="REI42075.1"/>
    </source>
</evidence>
<keyword evidence="2" id="KW-1185">Reference proteome</keyword>
<organism evidence="1 2">
    <name type="scientific">Psychrilyobacter piezotolerans</name>
    <dbReference type="NCBI Taxonomy" id="2293438"/>
    <lineage>
        <taxon>Bacteria</taxon>
        <taxon>Fusobacteriati</taxon>
        <taxon>Fusobacteriota</taxon>
        <taxon>Fusobacteriia</taxon>
        <taxon>Fusobacteriales</taxon>
        <taxon>Fusobacteriaceae</taxon>
        <taxon>Psychrilyobacter</taxon>
    </lineage>
</organism>
<dbReference type="RefSeq" id="WP_114641759.1">
    <property type="nucleotide sequence ID" value="NZ_JAACIO010000007.1"/>
</dbReference>
<dbReference type="Pfam" id="PF10076">
    <property type="entry name" value="Phage_Mu_Gp48"/>
    <property type="match status" value="1"/>
</dbReference>
<gene>
    <name evidence="1" type="ORF">DYH56_04975</name>
</gene>
<dbReference type="EMBL" id="QUAJ01000006">
    <property type="protein sequence ID" value="REI42075.1"/>
    <property type="molecule type" value="Genomic_DNA"/>
</dbReference>
<comment type="caution">
    <text evidence="1">The sequence shown here is derived from an EMBL/GenBank/DDBJ whole genome shotgun (WGS) entry which is preliminary data.</text>
</comment>
<dbReference type="InterPro" id="IPR018755">
    <property type="entry name" value="Phage_Mu_Gp48"/>
</dbReference>
<sequence length="186" mass="21677">MINDKLLDNLNKLIKEDKYIIGLCNSIGIELDKVSLLIEKIYKNLFFTSMDEDFGVPLMLNLLRVTLNENLTLEEKQQAIQAKWKAKGNCTEKLLQTVCDSWKNGIIDVDFIDDNLTLNFVGVAGIPSDLESLKAEINKTKPAYLLVNYIFHYLYWDLWDSWDLTWDEFESKDLSWDELEITIFKP</sequence>
<name>A0ABX9KIN2_9FUSO</name>